<organism evidence="1 2">
    <name type="scientific">Dallia pectoralis</name>
    <name type="common">Alaska blackfish</name>
    <dbReference type="NCBI Taxonomy" id="75939"/>
    <lineage>
        <taxon>Eukaryota</taxon>
        <taxon>Metazoa</taxon>
        <taxon>Chordata</taxon>
        <taxon>Craniata</taxon>
        <taxon>Vertebrata</taxon>
        <taxon>Euteleostomi</taxon>
        <taxon>Actinopterygii</taxon>
        <taxon>Neopterygii</taxon>
        <taxon>Teleostei</taxon>
        <taxon>Protacanthopterygii</taxon>
        <taxon>Esociformes</taxon>
        <taxon>Umbridae</taxon>
        <taxon>Dallia</taxon>
    </lineage>
</organism>
<comment type="caution">
    <text evidence="1">The sequence shown here is derived from an EMBL/GenBank/DDBJ whole genome shotgun (WGS) entry which is preliminary data.</text>
</comment>
<dbReference type="Proteomes" id="UP001157502">
    <property type="component" value="Chromosome 25"/>
</dbReference>
<sequence>MSGQTSPIISLSCDLTCAVHYFSSGLQKIHLDREQANWTSTERLPLKTIMLILLAGIFLLHLTGIILLLVATIDNAWWVTNTMSTDVWSRWILDNGIWNNTVLPTSSSYPSEYLQAVQASSILACIFSILGLFVFVGQLFTLAKGQRFTFSGIFQLLACLCIMIAASIYTDIFHKSESSGWYGHCFILAWISFAFTFISSIIYFVLRKKTRE</sequence>
<evidence type="ECO:0000313" key="1">
    <source>
        <dbReference type="EMBL" id="KAJ7992645.1"/>
    </source>
</evidence>
<dbReference type="EMBL" id="CM055752">
    <property type="protein sequence ID" value="KAJ7992645.1"/>
    <property type="molecule type" value="Genomic_DNA"/>
</dbReference>
<keyword evidence="2" id="KW-1185">Reference proteome</keyword>
<gene>
    <name evidence="1" type="ORF">DPEC_G00280820</name>
</gene>
<name>A0ACC2FN51_DALPE</name>
<reference evidence="1" key="1">
    <citation type="submission" date="2021-05" db="EMBL/GenBank/DDBJ databases">
        <authorList>
            <person name="Pan Q."/>
            <person name="Jouanno E."/>
            <person name="Zahm M."/>
            <person name="Klopp C."/>
            <person name="Cabau C."/>
            <person name="Louis A."/>
            <person name="Berthelot C."/>
            <person name="Parey E."/>
            <person name="Roest Crollius H."/>
            <person name="Montfort J."/>
            <person name="Robinson-Rechavi M."/>
            <person name="Bouchez O."/>
            <person name="Lampietro C."/>
            <person name="Lopez Roques C."/>
            <person name="Donnadieu C."/>
            <person name="Postlethwait J."/>
            <person name="Bobe J."/>
            <person name="Dillon D."/>
            <person name="Chandos A."/>
            <person name="von Hippel F."/>
            <person name="Guiguen Y."/>
        </authorList>
    </citation>
    <scope>NUCLEOTIDE SEQUENCE</scope>
    <source>
        <strain evidence="1">YG-Jan2019</strain>
    </source>
</reference>
<protein>
    <submittedName>
        <fullName evidence="1">Uncharacterized protein</fullName>
    </submittedName>
</protein>
<proteinExistence type="predicted"/>
<evidence type="ECO:0000313" key="2">
    <source>
        <dbReference type="Proteomes" id="UP001157502"/>
    </source>
</evidence>
<accession>A0ACC2FN51</accession>